<dbReference type="EMBL" id="UYYB01107007">
    <property type="protein sequence ID" value="VDM79987.1"/>
    <property type="molecule type" value="Genomic_DNA"/>
</dbReference>
<dbReference type="AlphaFoldDB" id="A0A3P7JUU7"/>
<protein>
    <submittedName>
        <fullName evidence="2">Uncharacterized protein</fullName>
    </submittedName>
</protein>
<evidence type="ECO:0000313" key="3">
    <source>
        <dbReference type="Proteomes" id="UP000270094"/>
    </source>
</evidence>
<evidence type="ECO:0000313" key="2">
    <source>
        <dbReference type="EMBL" id="VDM79987.1"/>
    </source>
</evidence>
<reference evidence="2 3" key="1">
    <citation type="submission" date="2018-11" db="EMBL/GenBank/DDBJ databases">
        <authorList>
            <consortium name="Pathogen Informatics"/>
        </authorList>
    </citation>
    <scope>NUCLEOTIDE SEQUENCE [LARGE SCALE GENOMIC DNA]</scope>
</reference>
<dbReference type="OrthoDB" id="10255539at2759"/>
<name>A0A3P7JUU7_STRVU</name>
<sequence length="116" mass="13140">MGTSTLSDYASLALQVGFFHFSPERGVKLKITYTQEKASKGIADMKARKSELGKNLNTRAMNVLSQVEEQVMGLQQKKNQIAVDRQKLLDTIALLDEKKTREIHKAHEQVNKVRKI</sequence>
<keyword evidence="3" id="KW-1185">Reference proteome</keyword>
<proteinExistence type="predicted"/>
<dbReference type="Proteomes" id="UP000270094">
    <property type="component" value="Unassembled WGS sequence"/>
</dbReference>
<keyword evidence="1" id="KW-0175">Coiled coil</keyword>
<gene>
    <name evidence="2" type="ORF">SVUK_LOCUS14985</name>
</gene>
<accession>A0A3P7JUU7</accession>
<evidence type="ECO:0000256" key="1">
    <source>
        <dbReference type="SAM" id="Coils"/>
    </source>
</evidence>
<feature type="coiled-coil region" evidence="1">
    <location>
        <begin position="57"/>
        <end position="84"/>
    </location>
</feature>
<organism evidence="2 3">
    <name type="scientific">Strongylus vulgaris</name>
    <name type="common">Blood worm</name>
    <dbReference type="NCBI Taxonomy" id="40348"/>
    <lineage>
        <taxon>Eukaryota</taxon>
        <taxon>Metazoa</taxon>
        <taxon>Ecdysozoa</taxon>
        <taxon>Nematoda</taxon>
        <taxon>Chromadorea</taxon>
        <taxon>Rhabditida</taxon>
        <taxon>Rhabditina</taxon>
        <taxon>Rhabditomorpha</taxon>
        <taxon>Strongyloidea</taxon>
        <taxon>Strongylidae</taxon>
        <taxon>Strongylus</taxon>
    </lineage>
</organism>